<dbReference type="AlphaFoldDB" id="A0A6J4MR49"/>
<organism evidence="3">
    <name type="scientific">uncultured Gemmatimonadota bacterium</name>
    <dbReference type="NCBI Taxonomy" id="203437"/>
    <lineage>
        <taxon>Bacteria</taxon>
        <taxon>Pseudomonadati</taxon>
        <taxon>Gemmatimonadota</taxon>
        <taxon>environmental samples</taxon>
    </lineage>
</organism>
<name>A0A6J4MR49_9BACT</name>
<accession>A0A6J4MR49</accession>
<reference evidence="3" key="1">
    <citation type="submission" date="2020-02" db="EMBL/GenBank/DDBJ databases">
        <authorList>
            <person name="Meier V. D."/>
        </authorList>
    </citation>
    <scope>NUCLEOTIDE SEQUENCE</scope>
    <source>
        <strain evidence="3">AVDCRST_MAG89</strain>
    </source>
</reference>
<dbReference type="EMBL" id="CADCTV010000863">
    <property type="protein sequence ID" value="CAA9366332.1"/>
    <property type="molecule type" value="Genomic_DNA"/>
</dbReference>
<dbReference type="InterPro" id="IPR001128">
    <property type="entry name" value="Cyt_P450"/>
</dbReference>
<dbReference type="Gene3D" id="1.10.630.10">
    <property type="entry name" value="Cytochrome P450"/>
    <property type="match status" value="1"/>
</dbReference>
<dbReference type="InterPro" id="IPR036396">
    <property type="entry name" value="Cyt_P450_sf"/>
</dbReference>
<dbReference type="GO" id="GO:0016705">
    <property type="term" value="F:oxidoreductase activity, acting on paired donors, with incorporation or reduction of molecular oxygen"/>
    <property type="evidence" value="ECO:0007669"/>
    <property type="project" value="InterPro"/>
</dbReference>
<dbReference type="GO" id="GO:0020037">
    <property type="term" value="F:heme binding"/>
    <property type="evidence" value="ECO:0007669"/>
    <property type="project" value="InterPro"/>
</dbReference>
<keyword evidence="2" id="KW-0479">Metal-binding</keyword>
<keyword evidence="2" id="KW-0560">Oxidoreductase</keyword>
<dbReference type="GO" id="GO:0005506">
    <property type="term" value="F:iron ion binding"/>
    <property type="evidence" value="ECO:0007669"/>
    <property type="project" value="InterPro"/>
</dbReference>
<evidence type="ECO:0000313" key="3">
    <source>
        <dbReference type="EMBL" id="CAA9366332.1"/>
    </source>
</evidence>
<dbReference type="GO" id="GO:0004497">
    <property type="term" value="F:monooxygenase activity"/>
    <property type="evidence" value="ECO:0007669"/>
    <property type="project" value="UniProtKB-KW"/>
</dbReference>
<dbReference type="InterPro" id="IPR002397">
    <property type="entry name" value="Cyt_P450_B"/>
</dbReference>
<proteinExistence type="inferred from homology"/>
<dbReference type="Pfam" id="PF00067">
    <property type="entry name" value="p450"/>
    <property type="match status" value="1"/>
</dbReference>
<dbReference type="PANTHER" id="PTHR46696">
    <property type="entry name" value="P450, PUTATIVE (EUROFUNG)-RELATED"/>
    <property type="match status" value="1"/>
</dbReference>
<protein>
    <submittedName>
        <fullName evidence="3">Cytochrome P450 hydroxylase</fullName>
    </submittedName>
</protein>
<evidence type="ECO:0000256" key="2">
    <source>
        <dbReference type="RuleBase" id="RU000461"/>
    </source>
</evidence>
<keyword evidence="2" id="KW-0408">Iron</keyword>
<keyword evidence="2" id="KW-0349">Heme</keyword>
<dbReference type="PANTHER" id="PTHR46696:SF1">
    <property type="entry name" value="CYTOCHROME P450 YJIB-RELATED"/>
    <property type="match status" value="1"/>
</dbReference>
<keyword evidence="2" id="KW-0503">Monooxygenase</keyword>
<comment type="similarity">
    <text evidence="1 2">Belongs to the cytochrome P450 family.</text>
</comment>
<dbReference type="SUPFAM" id="SSF48264">
    <property type="entry name" value="Cytochrome P450"/>
    <property type="match status" value="1"/>
</dbReference>
<gene>
    <name evidence="3" type="ORF">AVDCRST_MAG89-4123</name>
</gene>
<dbReference type="PROSITE" id="PS00086">
    <property type="entry name" value="CYTOCHROME_P450"/>
    <property type="match status" value="1"/>
</dbReference>
<dbReference type="PRINTS" id="PR00359">
    <property type="entry name" value="BP450"/>
</dbReference>
<dbReference type="InterPro" id="IPR017972">
    <property type="entry name" value="Cyt_P450_CS"/>
</dbReference>
<sequence length="416" mass="46330">MTEFRFDDPEQYVHGTPFAEFARLRREAPFAWHEASQVRGDGFWLATRHRDVVAISRDPARFATHAPILADPLPRALWATFPSLAMIADNLMTFGPEQHARFRPLATAMLAPASLLAMENRVRAVCARIVDDVSGRAGFDFGSEVALRIPVEILFGVFLGVPDDDLARMRDCVLTINAMDDPVFCQHGAGVIEAAKALYEYGFALFSRLRAEPPGPTLLSTLVHGEAPQGMTPEQFFLVYWFPLMAGAFDTTASTIAGGVRALLEHPEQLRRLREDPSLIPEAVDELVRWVSPVVYFRRTATQDVEYEGHRIRRGQKVVLCYASANRDEEVFANPDVLDVGRKPNRHVAFGYGPHYCPGGRIGSLVVRLFLEAYLDRIAELELDGPATYTRSAWMNRIWSMPVRHRAGVPAAGAAA</sequence>
<evidence type="ECO:0000256" key="1">
    <source>
        <dbReference type="ARBA" id="ARBA00010617"/>
    </source>
</evidence>